<dbReference type="RefSeq" id="WP_068868043.1">
    <property type="nucleotide sequence ID" value="NZ_VDCI01000001.1"/>
</dbReference>
<comment type="caution">
    <text evidence="1">The sequence shown here is derived from an EMBL/GenBank/DDBJ whole genome shotgun (WGS) entry which is preliminary data.</text>
</comment>
<proteinExistence type="predicted"/>
<evidence type="ECO:0000313" key="1">
    <source>
        <dbReference type="EMBL" id="TNJ37724.1"/>
    </source>
</evidence>
<dbReference type="Proteomes" id="UP000309544">
    <property type="component" value="Unassembled WGS sequence"/>
</dbReference>
<dbReference type="AlphaFoldDB" id="A0A5C4S2T4"/>
<sequence>MTKSEHELFETWYQDYKLSLADAIKPALEPMNRQKATYLLIRAIDKLESNVAVSLINLFDGMYFFTHLLNRLLEDMKNNMIALNMNLEM</sequence>
<protein>
    <submittedName>
        <fullName evidence="1">Uncharacterized protein</fullName>
    </submittedName>
</protein>
<organism evidence="1 2">
    <name type="scientific">Prosthecochloris vibrioformis</name>
    <name type="common">Chlorobium vibrioforme</name>
    <dbReference type="NCBI Taxonomy" id="1098"/>
    <lineage>
        <taxon>Bacteria</taxon>
        <taxon>Pseudomonadati</taxon>
        <taxon>Chlorobiota</taxon>
        <taxon>Chlorobiia</taxon>
        <taxon>Chlorobiales</taxon>
        <taxon>Chlorobiaceae</taxon>
        <taxon>Prosthecochloris</taxon>
    </lineage>
</organism>
<evidence type="ECO:0000313" key="2">
    <source>
        <dbReference type="Proteomes" id="UP000309544"/>
    </source>
</evidence>
<name>A0A5C4S2T4_PROVB</name>
<accession>A0A5C4S2T4</accession>
<reference evidence="1 2" key="1">
    <citation type="submission" date="2019-05" db="EMBL/GenBank/DDBJ databases">
        <title>Draft Whole-Genome sequence of the green sulfur bacterium Prosthecochloris vibrioformis DSM 260.</title>
        <authorList>
            <person name="Meyer T.E."/>
            <person name="Kyndt J.A."/>
        </authorList>
    </citation>
    <scope>NUCLEOTIDE SEQUENCE [LARGE SCALE GENOMIC DNA]</scope>
    <source>
        <strain evidence="1 2">DSM 260</strain>
    </source>
</reference>
<gene>
    <name evidence="1" type="ORF">FGF68_00660</name>
</gene>
<keyword evidence="2" id="KW-1185">Reference proteome</keyword>
<dbReference type="EMBL" id="VDCI01000001">
    <property type="protein sequence ID" value="TNJ37724.1"/>
    <property type="molecule type" value="Genomic_DNA"/>
</dbReference>